<organism evidence="3">
    <name type="scientific">Oryza barthii</name>
    <dbReference type="NCBI Taxonomy" id="65489"/>
    <lineage>
        <taxon>Eukaryota</taxon>
        <taxon>Viridiplantae</taxon>
        <taxon>Streptophyta</taxon>
        <taxon>Embryophyta</taxon>
        <taxon>Tracheophyta</taxon>
        <taxon>Spermatophyta</taxon>
        <taxon>Magnoliopsida</taxon>
        <taxon>Liliopsida</taxon>
        <taxon>Poales</taxon>
        <taxon>Poaceae</taxon>
        <taxon>BOP clade</taxon>
        <taxon>Oryzoideae</taxon>
        <taxon>Oryzeae</taxon>
        <taxon>Oryzinae</taxon>
        <taxon>Oryza</taxon>
    </lineage>
</organism>
<dbReference type="HOGENOM" id="CLU_1009612_0_0_1"/>
<dbReference type="PaxDb" id="65489-OBART06G01400.1"/>
<keyword evidence="2" id="KW-0812">Transmembrane</keyword>
<feature type="region of interest" description="Disordered" evidence="1">
    <location>
        <begin position="287"/>
        <end position="310"/>
    </location>
</feature>
<protein>
    <submittedName>
        <fullName evidence="3">Uncharacterized protein</fullName>
    </submittedName>
</protein>
<accession>A0A0D3GC65</accession>
<dbReference type="Gramene" id="OBART06G01400.1">
    <property type="protein sequence ID" value="OBART06G01400.1"/>
    <property type="gene ID" value="OBART06G01400"/>
</dbReference>
<keyword evidence="2" id="KW-1133">Transmembrane helix</keyword>
<evidence type="ECO:0000256" key="1">
    <source>
        <dbReference type="SAM" id="MobiDB-lite"/>
    </source>
</evidence>
<evidence type="ECO:0000313" key="4">
    <source>
        <dbReference type="Proteomes" id="UP000026960"/>
    </source>
</evidence>
<sequence>MGMKGDDAGDGRMVPCLVAVRFVVAAAVGALAFAVMVMVIAKVRRPEEIQVAIDRGYITVLQPPPSPSPTTPLLPISVPATEDTGPRLHSNEINSWSLPASAAAAAAEGPMQADQSQLHLHRLVVSLTTSYSNRRGREHSINCTNITVGLVDLRVRQSPSWLVSGKLPVGIRESMAKFGFQNNFTLFTESSHTEATTVDIADPYQDRYITRRIAEESVFQVLVIVHMLTHPLSDSDSTAAAAATKPNQSGQDHKKDLQHTFYCWPVTVGYGYKDLRTTQDVQCKTIGSSQVPDRHNWAPAPAKPPTAGHS</sequence>
<evidence type="ECO:0000313" key="3">
    <source>
        <dbReference type="EnsemblPlants" id="OBART06G01400.1"/>
    </source>
</evidence>
<keyword evidence="2" id="KW-0472">Membrane</keyword>
<reference evidence="3" key="1">
    <citation type="journal article" date="2009" name="Rice">
        <title>De Novo Next Generation Sequencing of Plant Genomes.</title>
        <authorList>
            <person name="Rounsley S."/>
            <person name="Marri P.R."/>
            <person name="Yu Y."/>
            <person name="He R."/>
            <person name="Sisneros N."/>
            <person name="Goicoechea J.L."/>
            <person name="Lee S.J."/>
            <person name="Angelova A."/>
            <person name="Kudrna D."/>
            <person name="Luo M."/>
            <person name="Affourtit J."/>
            <person name="Desany B."/>
            <person name="Knight J."/>
            <person name="Niazi F."/>
            <person name="Egholm M."/>
            <person name="Wing R.A."/>
        </authorList>
    </citation>
    <scope>NUCLEOTIDE SEQUENCE [LARGE SCALE GENOMIC DNA]</scope>
    <source>
        <strain evidence="3">cv. IRGC 105608</strain>
    </source>
</reference>
<dbReference type="Proteomes" id="UP000026960">
    <property type="component" value="Chromosome 6"/>
</dbReference>
<dbReference type="AlphaFoldDB" id="A0A0D3GC65"/>
<evidence type="ECO:0000256" key="2">
    <source>
        <dbReference type="SAM" id="Phobius"/>
    </source>
</evidence>
<reference evidence="3" key="2">
    <citation type="submission" date="2015-03" db="UniProtKB">
        <authorList>
            <consortium name="EnsemblPlants"/>
        </authorList>
    </citation>
    <scope>IDENTIFICATION</scope>
</reference>
<dbReference type="eggNOG" id="ENOG502R3V1">
    <property type="taxonomic scope" value="Eukaryota"/>
</dbReference>
<proteinExistence type="predicted"/>
<feature type="transmembrane region" description="Helical" evidence="2">
    <location>
        <begin position="20"/>
        <end position="41"/>
    </location>
</feature>
<dbReference type="EnsemblPlants" id="OBART06G01400.1">
    <property type="protein sequence ID" value="OBART06G01400.1"/>
    <property type="gene ID" value="OBART06G01400"/>
</dbReference>
<keyword evidence="4" id="KW-1185">Reference proteome</keyword>
<name>A0A0D3GC65_9ORYZ</name>